<keyword evidence="2" id="KW-1133">Transmembrane helix</keyword>
<proteinExistence type="inferred from homology"/>
<feature type="transmembrane region" description="Helical" evidence="2">
    <location>
        <begin position="20"/>
        <end position="40"/>
    </location>
</feature>
<dbReference type="InterPro" id="IPR050922">
    <property type="entry name" value="LytR/CpsA/Psr_CW_biosynth"/>
</dbReference>
<dbReference type="RefSeq" id="WP_077591000.1">
    <property type="nucleotide sequence ID" value="NZ_CP019640.1"/>
</dbReference>
<keyword evidence="2" id="KW-0812">Transmembrane</keyword>
<evidence type="ECO:0000259" key="3">
    <source>
        <dbReference type="Pfam" id="PF03816"/>
    </source>
</evidence>
<dbReference type="PANTHER" id="PTHR33392">
    <property type="entry name" value="POLYISOPRENYL-TEICHOIC ACID--PEPTIDOGLYCAN TEICHOIC ACID TRANSFERASE TAGU"/>
    <property type="match status" value="1"/>
</dbReference>
<dbReference type="PANTHER" id="PTHR33392:SF3">
    <property type="entry name" value="POLYISOPRENYL-TEICHOIC ACID--PEPTIDOGLYCAN TEICHOIC ACID TRANSFERASE TAGT"/>
    <property type="match status" value="1"/>
</dbReference>
<evidence type="ECO:0000256" key="2">
    <source>
        <dbReference type="SAM" id="Phobius"/>
    </source>
</evidence>
<organism evidence="4 5">
    <name type="scientific">Planococcus lenghuensis</name>
    <dbReference type="NCBI Taxonomy" id="2213202"/>
    <lineage>
        <taxon>Bacteria</taxon>
        <taxon>Bacillati</taxon>
        <taxon>Bacillota</taxon>
        <taxon>Bacilli</taxon>
        <taxon>Bacillales</taxon>
        <taxon>Caryophanaceae</taxon>
        <taxon>Planococcus</taxon>
    </lineage>
</organism>
<dbReference type="Proteomes" id="UP000188184">
    <property type="component" value="Chromosome"/>
</dbReference>
<dbReference type="EMBL" id="CP019640">
    <property type="protein sequence ID" value="AQQ55123.1"/>
    <property type="molecule type" value="Genomic_DNA"/>
</dbReference>
<comment type="similarity">
    <text evidence="1">Belongs to the LytR/CpsA/Psr (LCP) family.</text>
</comment>
<feature type="domain" description="Cell envelope-related transcriptional attenuator" evidence="3">
    <location>
        <begin position="95"/>
        <end position="243"/>
    </location>
</feature>
<sequence length="333" mass="37365">MNRKEYRRQTGGGKRTWLKWIITIAVTLLLAVSAYGIFLIKQAEQAANDSFESLEGRDISDLRTEEVEPLDDNVSVLFMGLDNSEKRNQQDNNTRTDALILATLNNQDKSVKLVSIPRDSYAYIPEIGTEDKITHAYAYGGAESTIETVEELFDVPVDYYVKMDFNAFVASVDALGGITVEVPYALDEANENDQQDAIQLRPGIQKVNGSEALALARTRYYDNDIERGKRQQMILEAILNKVLSVSSVFKYGDVIDAVGENVKTDLTFKDMQAFIEYAQGGHLDIENFSLAGYDDMSTGTYYWKLDEDALIDVSNTLQKHLEFQPNPENTSSS</sequence>
<dbReference type="AlphaFoldDB" id="A0A1Q2L3X9"/>
<dbReference type="InterPro" id="IPR004474">
    <property type="entry name" value="LytR_CpsA_psr"/>
</dbReference>
<dbReference type="Gene3D" id="3.40.630.190">
    <property type="entry name" value="LCP protein"/>
    <property type="match status" value="1"/>
</dbReference>
<dbReference type="Pfam" id="PF03816">
    <property type="entry name" value="LytR_cpsA_psr"/>
    <property type="match status" value="1"/>
</dbReference>
<keyword evidence="5" id="KW-1185">Reference proteome</keyword>
<reference evidence="4 5" key="1">
    <citation type="submission" date="2017-02" db="EMBL/GenBank/DDBJ databases">
        <title>The complete genomic sequence of a novel cold adapted crude oil-degrading bacterium Planococcus qaidamina Y42.</title>
        <authorList>
            <person name="Yang R."/>
        </authorList>
    </citation>
    <scope>NUCLEOTIDE SEQUENCE [LARGE SCALE GENOMIC DNA]</scope>
    <source>
        <strain evidence="4 5">Y42</strain>
    </source>
</reference>
<gene>
    <name evidence="4" type="ORF">B0X71_13195</name>
</gene>
<accession>A0A1Q2L3X9</accession>
<dbReference type="NCBIfam" id="TIGR00350">
    <property type="entry name" value="lytR_cpsA_psr"/>
    <property type="match status" value="1"/>
</dbReference>
<name>A0A1Q2L3X9_9BACL</name>
<protein>
    <submittedName>
        <fullName evidence="4">Transcriptional regulator</fullName>
    </submittedName>
</protein>
<dbReference type="KEGG" id="pmar:B0X71_13195"/>
<evidence type="ECO:0000313" key="5">
    <source>
        <dbReference type="Proteomes" id="UP000188184"/>
    </source>
</evidence>
<dbReference type="OrthoDB" id="27330at2"/>
<keyword evidence="2" id="KW-0472">Membrane</keyword>
<evidence type="ECO:0000256" key="1">
    <source>
        <dbReference type="ARBA" id="ARBA00006068"/>
    </source>
</evidence>
<evidence type="ECO:0000313" key="4">
    <source>
        <dbReference type="EMBL" id="AQQ55123.1"/>
    </source>
</evidence>